<protein>
    <recommendedName>
        <fullName evidence="8">Erythromycin biosynthesis sensory transduction protein eryC1</fullName>
    </recommendedName>
</protein>
<dbReference type="Pfam" id="PF01041">
    <property type="entry name" value="DegT_DnrJ_EryC1"/>
    <property type="match status" value="1"/>
</dbReference>
<evidence type="ECO:0000256" key="4">
    <source>
        <dbReference type="PIRSR" id="PIRSR000390-2"/>
    </source>
</evidence>
<dbReference type="Gene3D" id="3.90.1150.10">
    <property type="entry name" value="Aspartate Aminotransferase, domain 1"/>
    <property type="match status" value="1"/>
</dbReference>
<dbReference type="GO" id="GO:0008483">
    <property type="term" value="F:transaminase activity"/>
    <property type="evidence" value="ECO:0007669"/>
    <property type="project" value="TreeGrafter"/>
</dbReference>
<sequence>MFNPSVLTAVPFFNATRQIKELGYELTSAIQRVLDSGKFVMGKEVEAFETEFSSYIGMQYGVGVNSCTDALKIALKALGIGTGDEVITVSNTATPTASAIREVEATPVFVDVDEYFLMDVLKLEAAITKKTRAIVPVHLYGQGADMEAVMKIAHKHHLKVVEDCAQSSGAMIGNKKVGSFGDAACFSFYPTKNLGALGDGGLILTHDKLTADKCRALRMYGMEGSYHANFEGYNSRLDEIQAAILRVKLPHLDVYNQKRQEIASRYSKEIKNPLIELPRTRPNASHIFHLFVIKVDTRERFLEYLKTKGIGYGIHYPTPIHLQKAYNFLGYAEGSLPRTEANAGKIVSLPLFPELTEEEVDHVIQIINDFT</sequence>
<evidence type="ECO:0000256" key="1">
    <source>
        <dbReference type="ARBA" id="ARBA00022898"/>
    </source>
</evidence>
<dbReference type="CDD" id="cd00616">
    <property type="entry name" value="AHBA_syn"/>
    <property type="match status" value="1"/>
</dbReference>
<keyword evidence="1 4" id="KW-0663">Pyridoxal phosphate</keyword>
<dbReference type="AlphaFoldDB" id="A0A1G2MU25"/>
<dbReference type="Proteomes" id="UP000177565">
    <property type="component" value="Unassembled WGS sequence"/>
</dbReference>
<gene>
    <name evidence="6" type="ORF">A3C06_02890</name>
</gene>
<name>A0A1G2MU25_9BACT</name>
<dbReference type="GO" id="GO:0000271">
    <property type="term" value="P:polysaccharide biosynthetic process"/>
    <property type="evidence" value="ECO:0007669"/>
    <property type="project" value="TreeGrafter"/>
</dbReference>
<dbReference type="EMBL" id="MHRQ01000020">
    <property type="protein sequence ID" value="OHA26572.1"/>
    <property type="molecule type" value="Genomic_DNA"/>
</dbReference>
<dbReference type="InterPro" id="IPR015422">
    <property type="entry name" value="PyrdxlP-dep_Trfase_small"/>
</dbReference>
<organism evidence="6 7">
    <name type="scientific">Candidatus Taylorbacteria bacterium RIFCSPHIGHO2_02_FULL_46_13</name>
    <dbReference type="NCBI Taxonomy" id="1802312"/>
    <lineage>
        <taxon>Bacteria</taxon>
        <taxon>Candidatus Tayloriibacteriota</taxon>
    </lineage>
</organism>
<evidence type="ECO:0000313" key="7">
    <source>
        <dbReference type="Proteomes" id="UP000177565"/>
    </source>
</evidence>
<dbReference type="InterPro" id="IPR015421">
    <property type="entry name" value="PyrdxlP-dep_Trfase_major"/>
</dbReference>
<comment type="similarity">
    <text evidence="2 5">Belongs to the DegT/DnrJ/EryC1 family.</text>
</comment>
<evidence type="ECO:0000256" key="5">
    <source>
        <dbReference type="RuleBase" id="RU004508"/>
    </source>
</evidence>
<evidence type="ECO:0000313" key="6">
    <source>
        <dbReference type="EMBL" id="OHA26572.1"/>
    </source>
</evidence>
<evidence type="ECO:0000256" key="2">
    <source>
        <dbReference type="ARBA" id="ARBA00037999"/>
    </source>
</evidence>
<dbReference type="PANTHER" id="PTHR30244:SF36">
    <property type="entry name" value="3-OXO-GLUCOSE-6-PHOSPHATE:GLUTAMATE AMINOTRANSFERASE"/>
    <property type="match status" value="1"/>
</dbReference>
<reference evidence="6 7" key="1">
    <citation type="journal article" date="2016" name="Nat. Commun.">
        <title>Thousands of microbial genomes shed light on interconnected biogeochemical processes in an aquifer system.</title>
        <authorList>
            <person name="Anantharaman K."/>
            <person name="Brown C.T."/>
            <person name="Hug L.A."/>
            <person name="Sharon I."/>
            <person name="Castelle C.J."/>
            <person name="Probst A.J."/>
            <person name="Thomas B.C."/>
            <person name="Singh A."/>
            <person name="Wilkins M.J."/>
            <person name="Karaoz U."/>
            <person name="Brodie E.L."/>
            <person name="Williams K.H."/>
            <person name="Hubbard S.S."/>
            <person name="Banfield J.F."/>
        </authorList>
    </citation>
    <scope>NUCLEOTIDE SEQUENCE [LARGE SCALE GENOMIC DNA]</scope>
</reference>
<dbReference type="STRING" id="1802312.A3C06_02890"/>
<feature type="modified residue" description="N6-(pyridoxal phosphate)lysine" evidence="4">
    <location>
        <position position="192"/>
    </location>
</feature>
<feature type="active site" description="Proton acceptor" evidence="3">
    <location>
        <position position="192"/>
    </location>
</feature>
<dbReference type="InterPro" id="IPR015424">
    <property type="entry name" value="PyrdxlP-dep_Trfase"/>
</dbReference>
<comment type="caution">
    <text evidence="6">The sequence shown here is derived from an EMBL/GenBank/DDBJ whole genome shotgun (WGS) entry which is preliminary data.</text>
</comment>
<evidence type="ECO:0008006" key="8">
    <source>
        <dbReference type="Google" id="ProtNLM"/>
    </source>
</evidence>
<evidence type="ECO:0000256" key="3">
    <source>
        <dbReference type="PIRSR" id="PIRSR000390-1"/>
    </source>
</evidence>
<dbReference type="GO" id="GO:0030170">
    <property type="term" value="F:pyridoxal phosphate binding"/>
    <property type="evidence" value="ECO:0007669"/>
    <property type="project" value="TreeGrafter"/>
</dbReference>
<dbReference type="SUPFAM" id="SSF53383">
    <property type="entry name" value="PLP-dependent transferases"/>
    <property type="match status" value="1"/>
</dbReference>
<dbReference type="PANTHER" id="PTHR30244">
    <property type="entry name" value="TRANSAMINASE"/>
    <property type="match status" value="1"/>
</dbReference>
<dbReference type="PIRSF" id="PIRSF000390">
    <property type="entry name" value="PLP_StrS"/>
    <property type="match status" value="1"/>
</dbReference>
<accession>A0A1G2MU25</accession>
<proteinExistence type="inferred from homology"/>
<dbReference type="Gene3D" id="3.40.640.10">
    <property type="entry name" value="Type I PLP-dependent aspartate aminotransferase-like (Major domain)"/>
    <property type="match status" value="1"/>
</dbReference>
<dbReference type="InterPro" id="IPR000653">
    <property type="entry name" value="DegT/StrS_aminotransferase"/>
</dbReference>